<protein>
    <submittedName>
        <fullName evidence="1">Uncharacterized protein</fullName>
    </submittedName>
</protein>
<gene>
    <name evidence="1" type="ORF">SVIM_LOCUS208070</name>
</gene>
<dbReference type="AlphaFoldDB" id="A0A6N2LE02"/>
<evidence type="ECO:0000313" key="1">
    <source>
        <dbReference type="EMBL" id="VFU38317.1"/>
    </source>
</evidence>
<accession>A0A6N2LE02</accession>
<sequence length="99" mass="10351">MGKGRAGREVAISALQSACTDDISTSLATAEREIGGYEGSLQLNYTLKRRGRNLPLESDVLACAGDGLLGTQAMALQGAGILVYSTAIGSEPQLNFHDH</sequence>
<dbReference type="EMBL" id="CAADRP010001391">
    <property type="protein sequence ID" value="VFU38317.1"/>
    <property type="molecule type" value="Genomic_DNA"/>
</dbReference>
<organism evidence="1">
    <name type="scientific">Salix viminalis</name>
    <name type="common">Common osier</name>
    <name type="synonym">Basket willow</name>
    <dbReference type="NCBI Taxonomy" id="40686"/>
    <lineage>
        <taxon>Eukaryota</taxon>
        <taxon>Viridiplantae</taxon>
        <taxon>Streptophyta</taxon>
        <taxon>Embryophyta</taxon>
        <taxon>Tracheophyta</taxon>
        <taxon>Spermatophyta</taxon>
        <taxon>Magnoliopsida</taxon>
        <taxon>eudicotyledons</taxon>
        <taxon>Gunneridae</taxon>
        <taxon>Pentapetalae</taxon>
        <taxon>rosids</taxon>
        <taxon>fabids</taxon>
        <taxon>Malpighiales</taxon>
        <taxon>Salicaceae</taxon>
        <taxon>Saliceae</taxon>
        <taxon>Salix</taxon>
    </lineage>
</organism>
<reference evidence="1" key="1">
    <citation type="submission" date="2019-03" db="EMBL/GenBank/DDBJ databases">
        <authorList>
            <person name="Mank J."/>
            <person name="Almeida P."/>
        </authorList>
    </citation>
    <scope>NUCLEOTIDE SEQUENCE</scope>
    <source>
        <strain evidence="1">78183</strain>
    </source>
</reference>
<name>A0A6N2LE02_SALVM</name>
<proteinExistence type="predicted"/>